<organism evidence="1 2">
    <name type="scientific">Chaenocephalus aceratus</name>
    <name type="common">Blackfin icefish</name>
    <name type="synonym">Chaenichthys aceratus</name>
    <dbReference type="NCBI Taxonomy" id="36190"/>
    <lineage>
        <taxon>Eukaryota</taxon>
        <taxon>Metazoa</taxon>
        <taxon>Chordata</taxon>
        <taxon>Craniata</taxon>
        <taxon>Vertebrata</taxon>
        <taxon>Euteleostomi</taxon>
        <taxon>Actinopterygii</taxon>
        <taxon>Neopterygii</taxon>
        <taxon>Teleostei</taxon>
        <taxon>Neoteleostei</taxon>
        <taxon>Acanthomorphata</taxon>
        <taxon>Eupercaria</taxon>
        <taxon>Perciformes</taxon>
        <taxon>Notothenioidei</taxon>
        <taxon>Channichthyidae</taxon>
        <taxon>Chaenocephalus</taxon>
    </lineage>
</organism>
<gene>
    <name evidence="1" type="ORF">KUCAC02_029277</name>
</gene>
<dbReference type="Proteomes" id="UP001057452">
    <property type="component" value="Chromosome 9"/>
</dbReference>
<evidence type="ECO:0000313" key="2">
    <source>
        <dbReference type="Proteomes" id="UP001057452"/>
    </source>
</evidence>
<protein>
    <submittedName>
        <fullName evidence="1">Uncharacterized protein</fullName>
    </submittedName>
</protein>
<sequence length="96" mass="10759">MSEVVLQCESGGWYPQPEVLWLDAEGELLSAGPTETLRGPHDLYTVSSRVTVEKRLSNTFTCPCPPAGHQLDQGDTHPCSRSFIHGPKYYWWLLLA</sequence>
<comment type="caution">
    <text evidence="1">The sequence shown here is derived from an EMBL/GenBank/DDBJ whole genome shotgun (WGS) entry which is preliminary data.</text>
</comment>
<accession>A0ACB9X5X3</accession>
<proteinExistence type="predicted"/>
<name>A0ACB9X5X3_CHAAC</name>
<keyword evidence="2" id="KW-1185">Reference proteome</keyword>
<evidence type="ECO:0000313" key="1">
    <source>
        <dbReference type="EMBL" id="KAI4821342.1"/>
    </source>
</evidence>
<dbReference type="EMBL" id="CM043793">
    <property type="protein sequence ID" value="KAI4821342.1"/>
    <property type="molecule type" value="Genomic_DNA"/>
</dbReference>
<reference evidence="1" key="1">
    <citation type="submission" date="2022-05" db="EMBL/GenBank/DDBJ databases">
        <title>Chromosome-level genome of Chaenocephalus aceratus.</title>
        <authorList>
            <person name="Park H."/>
        </authorList>
    </citation>
    <scope>NUCLEOTIDE SEQUENCE</scope>
    <source>
        <strain evidence="1">KU_202001</strain>
    </source>
</reference>